<dbReference type="CDD" id="cd05466">
    <property type="entry name" value="PBP2_LTTR_substrate"/>
    <property type="match status" value="1"/>
</dbReference>
<dbReference type="Gene3D" id="3.40.190.290">
    <property type="match status" value="1"/>
</dbReference>
<proteinExistence type="inferred from homology"/>
<dbReference type="GO" id="GO:0000976">
    <property type="term" value="F:transcription cis-regulatory region binding"/>
    <property type="evidence" value="ECO:0007669"/>
    <property type="project" value="TreeGrafter"/>
</dbReference>
<dbReference type="Gene3D" id="1.10.10.10">
    <property type="entry name" value="Winged helix-like DNA-binding domain superfamily/Winged helix DNA-binding domain"/>
    <property type="match status" value="1"/>
</dbReference>
<dbReference type="Pfam" id="PF03466">
    <property type="entry name" value="LysR_substrate"/>
    <property type="match status" value="1"/>
</dbReference>
<gene>
    <name evidence="6" type="ORF">D3Z33_14165</name>
</gene>
<keyword evidence="2" id="KW-0805">Transcription regulation</keyword>
<dbReference type="Proteomes" id="UP000467132">
    <property type="component" value="Unassembled WGS sequence"/>
</dbReference>
<evidence type="ECO:0000256" key="4">
    <source>
        <dbReference type="ARBA" id="ARBA00023163"/>
    </source>
</evidence>
<dbReference type="FunFam" id="1.10.10.10:FF:000001">
    <property type="entry name" value="LysR family transcriptional regulator"/>
    <property type="match status" value="1"/>
</dbReference>
<dbReference type="RefSeq" id="WP_160198464.1">
    <property type="nucleotide sequence ID" value="NZ_QXXA01000017.1"/>
</dbReference>
<keyword evidence="7" id="KW-1185">Reference proteome</keyword>
<evidence type="ECO:0000259" key="5">
    <source>
        <dbReference type="PROSITE" id="PS50931"/>
    </source>
</evidence>
<name>A0A845R679_9CLOT</name>
<dbReference type="PANTHER" id="PTHR30126:SF64">
    <property type="entry name" value="HTH-TYPE TRANSCRIPTIONAL REGULATOR CITR"/>
    <property type="match status" value="1"/>
</dbReference>
<dbReference type="InterPro" id="IPR005119">
    <property type="entry name" value="LysR_subst-bd"/>
</dbReference>
<comment type="similarity">
    <text evidence="1">Belongs to the LysR transcriptional regulatory family.</text>
</comment>
<dbReference type="EMBL" id="QXXA01000017">
    <property type="protein sequence ID" value="NBI08003.1"/>
    <property type="molecule type" value="Genomic_DNA"/>
</dbReference>
<evidence type="ECO:0000313" key="6">
    <source>
        <dbReference type="EMBL" id="NBI08003.1"/>
    </source>
</evidence>
<dbReference type="PRINTS" id="PR00039">
    <property type="entry name" value="HTHLYSR"/>
</dbReference>
<dbReference type="OrthoDB" id="119203at2"/>
<organism evidence="6 7">
    <name type="scientific">Senegalia massiliensis</name>
    <dbReference type="NCBI Taxonomy" id="1720316"/>
    <lineage>
        <taxon>Bacteria</taxon>
        <taxon>Bacillati</taxon>
        <taxon>Bacillota</taxon>
        <taxon>Clostridia</taxon>
        <taxon>Eubacteriales</taxon>
        <taxon>Clostridiaceae</taxon>
        <taxon>Senegalia</taxon>
    </lineage>
</organism>
<evidence type="ECO:0000256" key="2">
    <source>
        <dbReference type="ARBA" id="ARBA00023015"/>
    </source>
</evidence>
<dbReference type="SUPFAM" id="SSF53850">
    <property type="entry name" value="Periplasmic binding protein-like II"/>
    <property type="match status" value="1"/>
</dbReference>
<sequence>MNLEYLKSFYWIAKSNSISKASKKLHISQPALSNQLNRLEDELGSSLLKRSNKGVLLTATGEIVFDYSKSIFALEENMHNSIEELDKLKDLLSIAVCKSFGSSYFASKIHNFKDIHSKAQIKIDTYNSLDVINKVSNHDYNIGIILSQLPLDNLEQLEFFNDELLLFTNKDYPHDSIDIKQLSEIPIIIREKQSKMYKLLDNFARANDLDINNFNILFSTNCVSITKSSIINGCGFTFFPKSSMYIELKNNLLKEIHINNANRKDFLSYKYSVIKRRKYELNYYEKRLNEFLLKL</sequence>
<dbReference type="PROSITE" id="PS50931">
    <property type="entry name" value="HTH_LYSR"/>
    <property type="match status" value="1"/>
</dbReference>
<dbReference type="SUPFAM" id="SSF46785">
    <property type="entry name" value="Winged helix' DNA-binding domain"/>
    <property type="match status" value="1"/>
</dbReference>
<dbReference type="InterPro" id="IPR036388">
    <property type="entry name" value="WH-like_DNA-bd_sf"/>
</dbReference>
<evidence type="ECO:0000256" key="1">
    <source>
        <dbReference type="ARBA" id="ARBA00009437"/>
    </source>
</evidence>
<dbReference type="InterPro" id="IPR036390">
    <property type="entry name" value="WH_DNA-bd_sf"/>
</dbReference>
<protein>
    <submittedName>
        <fullName evidence="6">LysR family transcriptional regulator</fullName>
    </submittedName>
</protein>
<dbReference type="InterPro" id="IPR000847">
    <property type="entry name" value="LysR_HTH_N"/>
</dbReference>
<comment type="caution">
    <text evidence="6">The sequence shown here is derived from an EMBL/GenBank/DDBJ whole genome shotgun (WGS) entry which is preliminary data.</text>
</comment>
<dbReference type="Pfam" id="PF00126">
    <property type="entry name" value="HTH_1"/>
    <property type="match status" value="1"/>
</dbReference>
<accession>A0A845R679</accession>
<keyword evidence="3" id="KW-0238">DNA-binding</keyword>
<dbReference type="GO" id="GO:0003700">
    <property type="term" value="F:DNA-binding transcription factor activity"/>
    <property type="evidence" value="ECO:0007669"/>
    <property type="project" value="InterPro"/>
</dbReference>
<feature type="domain" description="HTH lysR-type" evidence="5">
    <location>
        <begin position="1"/>
        <end position="58"/>
    </location>
</feature>
<dbReference type="PANTHER" id="PTHR30126">
    <property type="entry name" value="HTH-TYPE TRANSCRIPTIONAL REGULATOR"/>
    <property type="match status" value="1"/>
</dbReference>
<keyword evidence="4" id="KW-0804">Transcription</keyword>
<evidence type="ECO:0000313" key="7">
    <source>
        <dbReference type="Proteomes" id="UP000467132"/>
    </source>
</evidence>
<dbReference type="AlphaFoldDB" id="A0A845R679"/>
<reference evidence="6 7" key="1">
    <citation type="submission" date="2018-08" db="EMBL/GenBank/DDBJ databases">
        <title>Murine metabolic-syndrome-specific gut microbial biobank.</title>
        <authorList>
            <person name="Liu C."/>
        </authorList>
    </citation>
    <scope>NUCLEOTIDE SEQUENCE [LARGE SCALE GENOMIC DNA]</scope>
    <source>
        <strain evidence="6 7">583</strain>
    </source>
</reference>
<evidence type="ECO:0000256" key="3">
    <source>
        <dbReference type="ARBA" id="ARBA00023125"/>
    </source>
</evidence>